<dbReference type="AlphaFoldDB" id="A0A1C7MQ70"/>
<accession>A0A1C7MQ70</accession>
<protein>
    <submittedName>
        <fullName evidence="5">Pumilio domain-containing protein C6G9.14</fullName>
    </submittedName>
</protein>
<dbReference type="OrthoDB" id="668540at2759"/>
<organism evidence="5 6">
    <name type="scientific">Grifola frondosa</name>
    <name type="common">Maitake</name>
    <name type="synonym">Polyporus frondosus</name>
    <dbReference type="NCBI Taxonomy" id="5627"/>
    <lineage>
        <taxon>Eukaryota</taxon>
        <taxon>Fungi</taxon>
        <taxon>Dikarya</taxon>
        <taxon>Basidiomycota</taxon>
        <taxon>Agaricomycotina</taxon>
        <taxon>Agaricomycetes</taxon>
        <taxon>Polyporales</taxon>
        <taxon>Grifolaceae</taxon>
        <taxon>Grifola</taxon>
    </lineage>
</organism>
<feature type="repeat" description="Pumilio" evidence="2">
    <location>
        <begin position="714"/>
        <end position="749"/>
    </location>
</feature>
<evidence type="ECO:0000313" key="5">
    <source>
        <dbReference type="EMBL" id="OBZ78988.1"/>
    </source>
</evidence>
<evidence type="ECO:0000256" key="2">
    <source>
        <dbReference type="PROSITE-ProRule" id="PRU00317"/>
    </source>
</evidence>
<reference evidence="5 6" key="1">
    <citation type="submission" date="2016-03" db="EMBL/GenBank/DDBJ databases">
        <title>Whole genome sequencing of Grifola frondosa 9006-11.</title>
        <authorList>
            <person name="Min B."/>
            <person name="Park H."/>
            <person name="Kim J.-G."/>
            <person name="Cho H."/>
            <person name="Oh Y.-L."/>
            <person name="Kong W.-S."/>
            <person name="Choi I.-G."/>
        </authorList>
    </citation>
    <scope>NUCLEOTIDE SEQUENCE [LARGE SCALE GENOMIC DNA]</scope>
    <source>
        <strain evidence="5 6">9006-11</strain>
    </source>
</reference>
<sequence length="1169" mass="128052">MPEVAAQEYWPRGASVVWGQGENLRARRVARQETAGYGRELKGTAKRKMWDDHSFKGWRGSAVELVVVGGSKTGVTAGALHLEFTVRTNRLLVYTANKLLHTARPVLLDHPSKFAAEITLVQLGLPTFPILTLLLNLFFVTTTLEQKYSPSIFSYEYYFGFFYFPYRPSPVRWREDSQPACFLGPRGLGQSLQPHLLFSPNLIVNFLCRLRGSVRTLKRIEHERQRLLQRKIFEDQMRALEQQQARELLNIPVDPNGAMQHLAASAPTTPPRVNAVLNGELSPGLGYGLSHSVVDADVLSKAVGFASDKRKSVTYAPSVTHSPEMPSGNPAYARPGAKSMPASRRTSASEHDEELAGHLQGLSLAGERAERVPTPSGAVPQSILRSGSGRYLEGQHYGNMYNAGMMLDEQLDQEMHNAMRNLPTSDEYGNAYPNKLSTSSAALDLAPLSQTPSFVGRAVESREKSSEWPQFNGNPRGPDGLSSRTERRTVTNPALTLSPSLNDLSGSKSNGTMSGTGSPIQQQLGQGLAQGLSSRRGSPLGIPDGMTITTARSVPATPLPGMPNSAPHLAKTPGTPLTGDAQVNGMLHAQIARQLSEDSDLNPSLSRIPSGHFDGGHPLSFSTQYDSVYGLNGGLDGARYNPYGFEGNGRVNNVNSGTGSTALYHHHGSRYGLGLNGRPNGGADGKMNGLHGPKHKRGDIDREFNRFAGTRLEDLQGEIPTLCKDQHGCRYLQKKLEEGVPEHRDMIFRETFGHFADLMTDPFGNYLCQKLLEYSTDEQRNVICESVAQDLVNISLNMHGTRAVQKMIDFLSTRRQASLADLKYNAQIHSIILALSLHVVVLIKDLNGNHVIQKCLNKLAPEDNQFIYNAVAANCVEVATHRHGCCVLQRCVDHASDHQRIQLVNEITYNALTLVQDPYGNYVVQYILDLNDNRFSDAVIRQFTGNVCALSVQKFSSNVIEKCIRVAEHSTRKMLIGELLNRTRLEKLLRDSYGNYCVQTALDYAEASQRALLVEGIRPVLPLIRNTPYGKRIQNKLQREHLDGFGGGYHPNQQALVNMALGNQGMGMSPSHTGGGRHMSHLQHASALADAYTTQNGLYALQGAPTIHAPALHSMQSIDSYVMQGSNSPGLTPPHTHAGAFSNVGSYGSVNSFPIGVADPYQRSFGYGM</sequence>
<gene>
    <name evidence="5" type="primary">SPAC6G9.14</name>
    <name evidence="5" type="ORF">A0H81_00301</name>
</gene>
<dbReference type="GO" id="GO:0003729">
    <property type="term" value="F:mRNA binding"/>
    <property type="evidence" value="ECO:0007669"/>
    <property type="project" value="TreeGrafter"/>
</dbReference>
<dbReference type="GO" id="GO:0010608">
    <property type="term" value="P:post-transcriptional regulation of gene expression"/>
    <property type="evidence" value="ECO:0007669"/>
    <property type="project" value="TreeGrafter"/>
</dbReference>
<dbReference type="PANTHER" id="PTHR12537">
    <property type="entry name" value="RNA BINDING PROTEIN PUMILIO-RELATED"/>
    <property type="match status" value="1"/>
</dbReference>
<dbReference type="OMA" id="MPDMSAR"/>
<dbReference type="InterPro" id="IPR001313">
    <property type="entry name" value="Pumilio_RNA-bd_rpt"/>
</dbReference>
<dbReference type="FunFam" id="1.25.10.10:FF:000237">
    <property type="entry name" value="Pumilio homolog 9"/>
    <property type="match status" value="1"/>
</dbReference>
<feature type="domain" description="PUM-HD" evidence="4">
    <location>
        <begin position="693"/>
        <end position="1041"/>
    </location>
</feature>
<name>A0A1C7MQ70_GRIFR</name>
<evidence type="ECO:0000256" key="1">
    <source>
        <dbReference type="ARBA" id="ARBA00022737"/>
    </source>
</evidence>
<dbReference type="PROSITE" id="PS50303">
    <property type="entry name" value="PUM_HD"/>
    <property type="match status" value="1"/>
</dbReference>
<feature type="region of interest" description="Disordered" evidence="3">
    <location>
        <begin position="455"/>
        <end position="535"/>
    </location>
</feature>
<feature type="compositionally biased region" description="Polar residues" evidence="3">
    <location>
        <begin position="490"/>
        <end position="520"/>
    </location>
</feature>
<feature type="repeat" description="Pumilio" evidence="2">
    <location>
        <begin position="750"/>
        <end position="785"/>
    </location>
</feature>
<keyword evidence="6" id="KW-1185">Reference proteome</keyword>
<evidence type="ECO:0000313" key="6">
    <source>
        <dbReference type="Proteomes" id="UP000092993"/>
    </source>
</evidence>
<feature type="repeat" description="Pumilio" evidence="2">
    <location>
        <begin position="942"/>
        <end position="977"/>
    </location>
</feature>
<dbReference type="SMART" id="SM00025">
    <property type="entry name" value="Pumilio"/>
    <property type="match status" value="8"/>
</dbReference>
<feature type="region of interest" description="Disordered" evidence="3">
    <location>
        <begin position="315"/>
        <end position="352"/>
    </location>
</feature>
<dbReference type="EMBL" id="LUGG01000001">
    <property type="protein sequence ID" value="OBZ78988.1"/>
    <property type="molecule type" value="Genomic_DNA"/>
</dbReference>
<evidence type="ECO:0000259" key="4">
    <source>
        <dbReference type="PROSITE" id="PS50303"/>
    </source>
</evidence>
<proteinExistence type="predicted"/>
<dbReference type="SUPFAM" id="SSF48371">
    <property type="entry name" value="ARM repeat"/>
    <property type="match status" value="1"/>
</dbReference>
<keyword evidence="1" id="KW-0677">Repeat</keyword>
<dbReference type="Gene3D" id="1.25.10.10">
    <property type="entry name" value="Leucine-rich Repeat Variant"/>
    <property type="match status" value="1"/>
</dbReference>
<dbReference type="InterPro" id="IPR033133">
    <property type="entry name" value="PUM-HD"/>
</dbReference>
<evidence type="ECO:0000256" key="3">
    <source>
        <dbReference type="SAM" id="MobiDB-lite"/>
    </source>
</evidence>
<dbReference type="PROSITE" id="PS50302">
    <property type="entry name" value="PUM"/>
    <property type="match status" value="8"/>
</dbReference>
<feature type="compositionally biased region" description="Low complexity" evidence="3">
    <location>
        <begin position="521"/>
        <end position="532"/>
    </location>
</feature>
<feature type="repeat" description="Pumilio" evidence="2">
    <location>
        <begin position="786"/>
        <end position="821"/>
    </location>
</feature>
<dbReference type="InterPro" id="IPR033712">
    <property type="entry name" value="Pumilio_RNA-bd"/>
</dbReference>
<dbReference type="Pfam" id="PF00806">
    <property type="entry name" value="PUF"/>
    <property type="match status" value="8"/>
</dbReference>
<dbReference type="InterPro" id="IPR011989">
    <property type="entry name" value="ARM-like"/>
</dbReference>
<feature type="repeat" description="Pumilio" evidence="2">
    <location>
        <begin position="834"/>
        <end position="869"/>
    </location>
</feature>
<feature type="repeat" description="Pumilio" evidence="2">
    <location>
        <begin position="978"/>
        <end position="1015"/>
    </location>
</feature>
<comment type="caution">
    <text evidence="5">The sequence shown here is derived from an EMBL/GenBank/DDBJ whole genome shotgun (WGS) entry which is preliminary data.</text>
</comment>
<feature type="repeat" description="Pumilio" evidence="2">
    <location>
        <begin position="870"/>
        <end position="905"/>
    </location>
</feature>
<feature type="repeat" description="Pumilio" evidence="2">
    <location>
        <begin position="906"/>
        <end position="941"/>
    </location>
</feature>
<dbReference type="STRING" id="5627.A0A1C7MQ70"/>
<dbReference type="Proteomes" id="UP000092993">
    <property type="component" value="Unassembled WGS sequence"/>
</dbReference>
<dbReference type="CDD" id="cd07920">
    <property type="entry name" value="Pumilio"/>
    <property type="match status" value="1"/>
</dbReference>
<dbReference type="GO" id="GO:0005737">
    <property type="term" value="C:cytoplasm"/>
    <property type="evidence" value="ECO:0007669"/>
    <property type="project" value="TreeGrafter"/>
</dbReference>
<dbReference type="InterPro" id="IPR016024">
    <property type="entry name" value="ARM-type_fold"/>
</dbReference>
<dbReference type="PANTHER" id="PTHR12537:SF13">
    <property type="entry name" value="PUMILIO HOMOLOGY DOMAIN FAMILY MEMBER 4"/>
    <property type="match status" value="1"/>
</dbReference>